<accession>A0A5Q0H3T6</accession>
<evidence type="ECO:0000313" key="2">
    <source>
        <dbReference type="EMBL" id="QFZ20554.1"/>
    </source>
</evidence>
<evidence type="ECO:0000256" key="1">
    <source>
        <dbReference type="SAM" id="MobiDB-lite"/>
    </source>
</evidence>
<dbReference type="EMBL" id="CP034550">
    <property type="protein sequence ID" value="QFZ20554.1"/>
    <property type="molecule type" value="Genomic_DNA"/>
</dbReference>
<feature type="compositionally biased region" description="Pro residues" evidence="1">
    <location>
        <begin position="1"/>
        <end position="10"/>
    </location>
</feature>
<organism evidence="2 3">
    <name type="scientific">Saccharothrix syringae</name>
    <name type="common">Nocardiopsis syringae</name>
    <dbReference type="NCBI Taxonomy" id="103733"/>
    <lineage>
        <taxon>Bacteria</taxon>
        <taxon>Bacillati</taxon>
        <taxon>Actinomycetota</taxon>
        <taxon>Actinomycetes</taxon>
        <taxon>Pseudonocardiales</taxon>
        <taxon>Pseudonocardiaceae</taxon>
        <taxon>Saccharothrix</taxon>
    </lineage>
</organism>
<dbReference type="InterPro" id="IPR025447">
    <property type="entry name" value="DUF4192"/>
</dbReference>
<feature type="region of interest" description="Disordered" evidence="1">
    <location>
        <begin position="1"/>
        <end position="20"/>
    </location>
</feature>
<dbReference type="AlphaFoldDB" id="A0A5Q0H3T6"/>
<dbReference type="Pfam" id="PF13830">
    <property type="entry name" value="DUF4192"/>
    <property type="match status" value="1"/>
</dbReference>
<dbReference type="RefSeq" id="WP_051767022.1">
    <property type="nucleotide sequence ID" value="NZ_CP034550.1"/>
</dbReference>
<sequence length="342" mass="36646">MTTDPTPPFSPFDEPSRPRLHDPGDLIAAVPHLMGYYPTDAVVINVVVDATIQVTMCSKLPVNAQSQHPIEQLTAMVARYPGAAVAGIVVGDGTPTGDTLPRKELVTQIRTVLAEHGVPSEMFWTAAITAGARWHDYDDPCHTGVVSDPNSSVLAVTAAVQGLHAFDSREDLAALLRPDPQDALARRAALIEQLPERPAGASYRLVLDQVARTVERSEALSDPDIAALAVALSDYMVRDACISTSAGDHARAAEQLWTELTRQCPAPHRAEPAALLAMSAYLRGNGVLASLALDRAQTAFPGHRLSGLLRTALDRSIHSDALLPLVRQATEQAERMVSDQSE</sequence>
<reference evidence="3" key="1">
    <citation type="journal article" date="2021" name="Curr. Microbiol.">
        <title>Complete genome of nocamycin-producing strain Saccharothrix syringae NRRL B-16468 reveals the biosynthetic potential for secondary metabolites.</title>
        <authorList>
            <person name="Mo X."/>
            <person name="Yang S."/>
        </authorList>
    </citation>
    <scope>NUCLEOTIDE SEQUENCE [LARGE SCALE GENOMIC DNA]</scope>
    <source>
        <strain evidence="3">ATCC 51364 / DSM 43886 / JCM 6844 / KCTC 9398 / NBRC 14523 / NRRL B-16468 / INA 2240</strain>
    </source>
</reference>
<proteinExistence type="predicted"/>
<dbReference type="OrthoDB" id="3264463at2"/>
<keyword evidence="3" id="KW-1185">Reference proteome</keyword>
<gene>
    <name evidence="2" type="ORF">EKG83_26895</name>
</gene>
<name>A0A5Q0H3T6_SACSY</name>
<evidence type="ECO:0000313" key="3">
    <source>
        <dbReference type="Proteomes" id="UP000325787"/>
    </source>
</evidence>
<dbReference type="Proteomes" id="UP000325787">
    <property type="component" value="Chromosome"/>
</dbReference>
<dbReference type="KEGG" id="ssyi:EKG83_26895"/>
<protein>
    <submittedName>
        <fullName evidence="2">DUF4192 domain-containing protein</fullName>
    </submittedName>
</protein>